<evidence type="ECO:0000313" key="2">
    <source>
        <dbReference type="EMBL" id="RKS80576.1"/>
    </source>
</evidence>
<protein>
    <submittedName>
        <fullName evidence="2">Uncharacterized protein</fullName>
    </submittedName>
</protein>
<reference evidence="2 3" key="1">
    <citation type="submission" date="2018-10" db="EMBL/GenBank/DDBJ databases">
        <title>Genomic Encyclopedia of Archaeal and Bacterial Type Strains, Phase II (KMG-II): from individual species to whole genera.</title>
        <authorList>
            <person name="Goeker M."/>
        </authorList>
    </citation>
    <scope>NUCLEOTIDE SEQUENCE [LARGE SCALE GENOMIC DNA]</scope>
    <source>
        <strain evidence="2 3">RP-AC37</strain>
    </source>
</reference>
<dbReference type="Proteomes" id="UP000281955">
    <property type="component" value="Unassembled WGS sequence"/>
</dbReference>
<dbReference type="AlphaFoldDB" id="A0A420XUR1"/>
<keyword evidence="3" id="KW-1185">Reference proteome</keyword>
<feature type="region of interest" description="Disordered" evidence="1">
    <location>
        <begin position="25"/>
        <end position="46"/>
    </location>
</feature>
<gene>
    <name evidence="2" type="ORF">CLV35_1014</name>
</gene>
<dbReference type="InParanoid" id="A0A420XUR1"/>
<comment type="caution">
    <text evidence="2">The sequence shown here is derived from an EMBL/GenBank/DDBJ whole genome shotgun (WGS) entry which is preliminary data.</text>
</comment>
<dbReference type="EMBL" id="RBWV01000009">
    <property type="protein sequence ID" value="RKS80576.1"/>
    <property type="molecule type" value="Genomic_DNA"/>
</dbReference>
<accession>A0A420XUR1</accession>
<proteinExistence type="predicted"/>
<sequence length="120" mass="12253">MIVAEQASTGDWTVCVVQTTSSGRYGLSNSAGPGRLDPGAPPDNGLTRVNGNFGNHAVAFTVGRYGSKVTGVRVASSAGVSDAALLRNGVYIGVVPVSPTAYRFPPTGELRSITATAVTR</sequence>
<evidence type="ECO:0000313" key="3">
    <source>
        <dbReference type="Proteomes" id="UP000281955"/>
    </source>
</evidence>
<name>A0A420XUR1_9ACTN</name>
<evidence type="ECO:0000256" key="1">
    <source>
        <dbReference type="SAM" id="MobiDB-lite"/>
    </source>
</evidence>
<organism evidence="2 3">
    <name type="scientific">Motilibacter peucedani</name>
    <dbReference type="NCBI Taxonomy" id="598650"/>
    <lineage>
        <taxon>Bacteria</taxon>
        <taxon>Bacillati</taxon>
        <taxon>Actinomycetota</taxon>
        <taxon>Actinomycetes</taxon>
        <taxon>Motilibacterales</taxon>
        <taxon>Motilibacteraceae</taxon>
        <taxon>Motilibacter</taxon>
    </lineage>
</organism>